<protein>
    <recommendedName>
        <fullName evidence="10">Thiamine pyrimidine synthase</fullName>
    </recommendedName>
</protein>
<dbReference type="Gene3D" id="3.40.190.10">
    <property type="entry name" value="Periplasmic binding protein-like II"/>
    <property type="match status" value="2"/>
</dbReference>
<comment type="subunit">
    <text evidence="4">Homodimer.</text>
</comment>
<evidence type="ECO:0000259" key="13">
    <source>
        <dbReference type="Pfam" id="PF09084"/>
    </source>
</evidence>
<reference evidence="14" key="1">
    <citation type="journal article" date="2021" name="PeerJ">
        <title>Extensive microbial diversity within the chicken gut microbiome revealed by metagenomics and culture.</title>
        <authorList>
            <person name="Gilroy R."/>
            <person name="Ravi A."/>
            <person name="Getino M."/>
            <person name="Pursley I."/>
            <person name="Horton D.L."/>
            <person name="Alikhan N.F."/>
            <person name="Baker D."/>
            <person name="Gharbi K."/>
            <person name="Hall N."/>
            <person name="Watson M."/>
            <person name="Adriaenssens E.M."/>
            <person name="Foster-Nyarko E."/>
            <person name="Jarju S."/>
            <person name="Secka A."/>
            <person name="Antonio M."/>
            <person name="Oren A."/>
            <person name="Chaudhuri R.R."/>
            <person name="La Ragione R."/>
            <person name="Hildebrand F."/>
            <person name="Pallen M.J."/>
        </authorList>
    </citation>
    <scope>NUCLEOTIDE SEQUENCE</scope>
    <source>
        <strain evidence="14">CHK33-5263</strain>
    </source>
</reference>
<keyword evidence="7" id="KW-0663">Pyridoxal phosphate</keyword>
<comment type="pathway">
    <text evidence="2">Cofactor biosynthesis; thiamine diphosphate biosynthesis.</text>
</comment>
<evidence type="ECO:0000256" key="7">
    <source>
        <dbReference type="ARBA" id="ARBA00022898"/>
    </source>
</evidence>
<keyword evidence="12" id="KW-0732">Signal</keyword>
<dbReference type="Proteomes" id="UP000824044">
    <property type="component" value="Unassembled WGS sequence"/>
</dbReference>
<evidence type="ECO:0000256" key="12">
    <source>
        <dbReference type="SAM" id="SignalP"/>
    </source>
</evidence>
<evidence type="ECO:0000256" key="3">
    <source>
        <dbReference type="ARBA" id="ARBA00009406"/>
    </source>
</evidence>
<evidence type="ECO:0000256" key="2">
    <source>
        <dbReference type="ARBA" id="ARBA00004948"/>
    </source>
</evidence>
<comment type="similarity">
    <text evidence="3">Belongs to the NMT1/THI5 family.</text>
</comment>
<evidence type="ECO:0000256" key="8">
    <source>
        <dbReference type="ARBA" id="ARBA00022977"/>
    </source>
</evidence>
<dbReference type="AlphaFoldDB" id="A0A9D2IVS3"/>
<accession>A0A9D2IVS3</accession>
<evidence type="ECO:0000256" key="11">
    <source>
        <dbReference type="ARBA" id="ARBA00048179"/>
    </source>
</evidence>
<organism evidence="14 15">
    <name type="scientific">Candidatus Gallimonas intestinigallinarum</name>
    <dbReference type="NCBI Taxonomy" id="2838604"/>
    <lineage>
        <taxon>Bacteria</taxon>
        <taxon>Bacillati</taxon>
        <taxon>Bacillota</taxon>
        <taxon>Clostridia</taxon>
        <taxon>Candidatus Gallimonas</taxon>
    </lineage>
</organism>
<dbReference type="Pfam" id="PF09084">
    <property type="entry name" value="NMT1"/>
    <property type="match status" value="1"/>
</dbReference>
<feature type="signal peptide" evidence="12">
    <location>
        <begin position="1"/>
        <end position="21"/>
    </location>
</feature>
<evidence type="ECO:0000256" key="1">
    <source>
        <dbReference type="ARBA" id="ARBA00003469"/>
    </source>
</evidence>
<evidence type="ECO:0000256" key="10">
    <source>
        <dbReference type="ARBA" id="ARBA00033171"/>
    </source>
</evidence>
<evidence type="ECO:0000313" key="14">
    <source>
        <dbReference type="EMBL" id="HIZ24585.1"/>
    </source>
</evidence>
<evidence type="ECO:0000256" key="6">
    <source>
        <dbReference type="ARBA" id="ARBA00022723"/>
    </source>
</evidence>
<dbReference type="EMBL" id="DXBS01000073">
    <property type="protein sequence ID" value="HIZ24585.1"/>
    <property type="molecule type" value="Genomic_DNA"/>
</dbReference>
<comment type="function">
    <text evidence="1">Responsible for the formation of the pyrimidine heterocycle in the thiamine biosynthesis pathway. Catalyzes the formation of hydroxymethylpyrimidine phosphate (HMP-P) from histidine and pyridoxal phosphate (PLP). The protein uses PLP and the active site histidine to form HMP-P, generating an inactive enzyme. The enzyme can only undergo a single turnover, which suggests it is a suicide enzyme.</text>
</comment>
<dbReference type="InterPro" id="IPR027939">
    <property type="entry name" value="NMT1/THI5"/>
</dbReference>
<reference evidence="14" key="2">
    <citation type="submission" date="2021-04" db="EMBL/GenBank/DDBJ databases">
        <authorList>
            <person name="Gilroy R."/>
        </authorList>
    </citation>
    <scope>NUCLEOTIDE SEQUENCE</scope>
    <source>
        <strain evidence="14">CHK33-5263</strain>
    </source>
</reference>
<keyword evidence="6" id="KW-0479">Metal-binding</keyword>
<proteinExistence type="inferred from homology"/>
<dbReference type="PANTHER" id="PTHR31528:SF1">
    <property type="entry name" value="4-AMINO-5-HYDROXYMETHYL-2-METHYLPYRIMIDINE PHOSPHATE SYNTHASE THI11-RELATED"/>
    <property type="match status" value="1"/>
</dbReference>
<dbReference type="InterPro" id="IPR015168">
    <property type="entry name" value="SsuA/THI5"/>
</dbReference>
<dbReference type="PROSITE" id="PS51257">
    <property type="entry name" value="PROKAR_LIPOPROTEIN"/>
    <property type="match status" value="1"/>
</dbReference>
<dbReference type="GO" id="GO:0046872">
    <property type="term" value="F:metal ion binding"/>
    <property type="evidence" value="ECO:0007669"/>
    <property type="project" value="UniProtKB-KW"/>
</dbReference>
<feature type="chain" id="PRO_5038789249" description="Thiamine pyrimidine synthase" evidence="12">
    <location>
        <begin position="22"/>
        <end position="383"/>
    </location>
</feature>
<keyword evidence="9" id="KW-0408">Iron</keyword>
<evidence type="ECO:0000256" key="5">
    <source>
        <dbReference type="ARBA" id="ARBA00022679"/>
    </source>
</evidence>
<evidence type="ECO:0000256" key="9">
    <source>
        <dbReference type="ARBA" id="ARBA00023004"/>
    </source>
</evidence>
<dbReference type="SUPFAM" id="SSF53850">
    <property type="entry name" value="Periplasmic binding protein-like II"/>
    <property type="match status" value="1"/>
</dbReference>
<feature type="domain" description="SsuA/THI5-like" evidence="13">
    <location>
        <begin position="53"/>
        <end position="259"/>
    </location>
</feature>
<evidence type="ECO:0000313" key="15">
    <source>
        <dbReference type="Proteomes" id="UP000824044"/>
    </source>
</evidence>
<name>A0A9D2IVS3_9FIRM</name>
<comment type="caution">
    <text evidence="14">The sequence shown here is derived from an EMBL/GenBank/DDBJ whole genome shotgun (WGS) entry which is preliminary data.</text>
</comment>
<keyword evidence="8" id="KW-0784">Thiamine biosynthesis</keyword>
<dbReference type="GO" id="GO:0009228">
    <property type="term" value="P:thiamine biosynthetic process"/>
    <property type="evidence" value="ECO:0007669"/>
    <property type="project" value="UniProtKB-KW"/>
</dbReference>
<dbReference type="GO" id="GO:0016740">
    <property type="term" value="F:transferase activity"/>
    <property type="evidence" value="ECO:0007669"/>
    <property type="project" value="UniProtKB-KW"/>
</dbReference>
<keyword evidence="5" id="KW-0808">Transferase</keyword>
<evidence type="ECO:0000256" key="4">
    <source>
        <dbReference type="ARBA" id="ARBA00011738"/>
    </source>
</evidence>
<gene>
    <name evidence="14" type="ORF">H9812_03805</name>
</gene>
<comment type="catalytic activity">
    <reaction evidence="11">
        <text>N(6)-(pyridoxal phosphate)-L-lysyl-[4-amino-5-hydroxymethyl-2-methylpyrimidine phosphate synthase] + L-histidyl-[4-amino-5-hydroxymethyl-2-methylpyrimidine phosphate synthase] + 2 Fe(3+) + 4 H2O = L-lysyl-[4-amino-5-hydroxymethyl-2-methylpyrimidine phosphate synthase] + (2S)-2-amino-5-hydroxy-4-oxopentanoyl-[4-amino-5-hydroxymethyl-2-methylpyrimidine phosphate synthase] + 4-amino-2-methyl-5-(phosphooxymethyl)pyrimidine + 3-oxopropanoate + 2 Fe(2+) + 2 H(+)</text>
        <dbReference type="Rhea" id="RHEA:65756"/>
        <dbReference type="Rhea" id="RHEA-COMP:16892"/>
        <dbReference type="Rhea" id="RHEA-COMP:16893"/>
        <dbReference type="Rhea" id="RHEA-COMP:16894"/>
        <dbReference type="Rhea" id="RHEA-COMP:16895"/>
        <dbReference type="ChEBI" id="CHEBI:15377"/>
        <dbReference type="ChEBI" id="CHEBI:15378"/>
        <dbReference type="ChEBI" id="CHEBI:29033"/>
        <dbReference type="ChEBI" id="CHEBI:29034"/>
        <dbReference type="ChEBI" id="CHEBI:29969"/>
        <dbReference type="ChEBI" id="CHEBI:29979"/>
        <dbReference type="ChEBI" id="CHEBI:33190"/>
        <dbReference type="ChEBI" id="CHEBI:58354"/>
        <dbReference type="ChEBI" id="CHEBI:143915"/>
        <dbReference type="ChEBI" id="CHEBI:157692"/>
    </reaction>
    <physiologicalReaction direction="left-to-right" evidence="11">
        <dbReference type="Rhea" id="RHEA:65757"/>
    </physiologicalReaction>
</comment>
<dbReference type="PANTHER" id="PTHR31528">
    <property type="entry name" value="4-AMINO-5-HYDROXYMETHYL-2-METHYLPYRIMIDINE PHOSPHATE SYNTHASE THI11-RELATED"/>
    <property type="match status" value="1"/>
</dbReference>
<sequence length="383" mass="41334">MKKFPLVVASGLLAAAMLSFAACSPAASDGPDPDVSDGELAPVTLQLKWLRQSQFMGYYAADVLGFYEEEGLDVTIVEGGSTSEIDAVESGNAQFGTTWVSNLLPSIANGSSLMAIAQFYQDSGMTIVSMKETQGEETAVEAGESVGNWLGGNQYELQAYLASLGLDTQLTSQSYDMNQLLTGELHWASAMTYNELGLVLEEGYDLDDLNVIYMRDTDVAMMEDCLFVDSEWAAANQDTVRAFLRASIKGWAWACTHADPAEMGVAGNDTGALVYEAGDSVSLYHQQYMASEVAKLVVDGTTVTESDLNAIGTMVESEFETTRDILSQYYTSSTASTTPSSTDLATQEAIGNLTFSQVFYTAFWEEVHDAVDLSDLDSYVFSS</sequence>